<dbReference type="Proteomes" id="UP000317646">
    <property type="component" value="Unassembled WGS sequence"/>
</dbReference>
<keyword evidence="2" id="KW-1185">Reference proteome</keyword>
<evidence type="ECO:0000313" key="1">
    <source>
        <dbReference type="EMBL" id="TPG58018.1"/>
    </source>
</evidence>
<reference evidence="1 2" key="1">
    <citation type="journal article" date="2019" name="Environ. Microbiol.">
        <title>Species interactions and distinct microbial communities in high Arctic permafrost affected cryosols are associated with the CH4 and CO2 gas fluxes.</title>
        <authorList>
            <person name="Altshuler I."/>
            <person name="Hamel J."/>
            <person name="Turney S."/>
            <person name="Magnuson E."/>
            <person name="Levesque R."/>
            <person name="Greer C."/>
            <person name="Whyte L.G."/>
        </authorList>
    </citation>
    <scope>NUCLEOTIDE SEQUENCE [LARGE SCALE GENOMIC DNA]</scope>
    <source>
        <strain evidence="1 2">S9.2P</strain>
    </source>
</reference>
<organism evidence="1 2">
    <name type="scientific">Hymenobacter nivis</name>
    <dbReference type="NCBI Taxonomy" id="1850093"/>
    <lineage>
        <taxon>Bacteria</taxon>
        <taxon>Pseudomonadati</taxon>
        <taxon>Bacteroidota</taxon>
        <taxon>Cytophagia</taxon>
        <taxon>Cytophagales</taxon>
        <taxon>Hymenobacteraceae</taxon>
        <taxon>Hymenobacter</taxon>
    </lineage>
</organism>
<dbReference type="AlphaFoldDB" id="A0A502G805"/>
<sequence length="161" mass="17628">MRPHFLLWFLLPLATSCADSGHTRTVLKNTSAGRLTLECLADTASGVWKGTKPEQLRAIQASNHADTCFLTNPEGKVVLVHTLEVGDSLAVGRGSEAFLWAFTTPPLDWEAVTVRPAAGQPVRLTTATIKQFVTGTYMEEYSCCGEYERITRIFNVALPSN</sequence>
<dbReference type="EMBL" id="RCYZ01000018">
    <property type="protein sequence ID" value="TPG58018.1"/>
    <property type="molecule type" value="Genomic_DNA"/>
</dbReference>
<comment type="caution">
    <text evidence="1">The sequence shown here is derived from an EMBL/GenBank/DDBJ whole genome shotgun (WGS) entry which is preliminary data.</text>
</comment>
<name>A0A502G805_9BACT</name>
<dbReference type="PROSITE" id="PS51257">
    <property type="entry name" value="PROKAR_LIPOPROTEIN"/>
    <property type="match status" value="1"/>
</dbReference>
<proteinExistence type="predicted"/>
<dbReference type="OrthoDB" id="9870172at2"/>
<protein>
    <submittedName>
        <fullName evidence="1">Uncharacterized protein</fullName>
    </submittedName>
</protein>
<evidence type="ECO:0000313" key="2">
    <source>
        <dbReference type="Proteomes" id="UP000317646"/>
    </source>
</evidence>
<gene>
    <name evidence="1" type="ORF">EAH73_22760</name>
</gene>
<dbReference type="RefSeq" id="WP_140469755.1">
    <property type="nucleotide sequence ID" value="NZ_RCYZ01000018.1"/>
</dbReference>
<accession>A0A502G805</accession>